<evidence type="ECO:0000313" key="1">
    <source>
        <dbReference type="EMBL" id="KKK54111.1"/>
    </source>
</evidence>
<organism evidence="1">
    <name type="scientific">marine sediment metagenome</name>
    <dbReference type="NCBI Taxonomy" id="412755"/>
    <lineage>
        <taxon>unclassified sequences</taxon>
        <taxon>metagenomes</taxon>
        <taxon>ecological metagenomes</taxon>
    </lineage>
</organism>
<protein>
    <submittedName>
        <fullName evidence="1">Uncharacterized protein</fullName>
    </submittedName>
</protein>
<comment type="caution">
    <text evidence="1">The sequence shown here is derived from an EMBL/GenBank/DDBJ whole genome shotgun (WGS) entry which is preliminary data.</text>
</comment>
<proteinExistence type="predicted"/>
<accession>A0A0F8Z1U5</accession>
<sequence length="91" mass="10244">MGTPLLECPCGIITKVEGGVVRVTCKCGKTYKLCRAVEPIYVPQVENLKKGGIMETRDKCTYCNDPILDFQETDETGQYHIGCKRIKEQEE</sequence>
<reference evidence="1" key="1">
    <citation type="journal article" date="2015" name="Nature">
        <title>Complex archaea that bridge the gap between prokaryotes and eukaryotes.</title>
        <authorList>
            <person name="Spang A."/>
            <person name="Saw J.H."/>
            <person name="Jorgensen S.L."/>
            <person name="Zaremba-Niedzwiedzka K."/>
            <person name="Martijn J."/>
            <person name="Lind A.E."/>
            <person name="van Eijk R."/>
            <person name="Schleper C."/>
            <person name="Guy L."/>
            <person name="Ettema T.J."/>
        </authorList>
    </citation>
    <scope>NUCLEOTIDE SEQUENCE</scope>
</reference>
<dbReference type="AlphaFoldDB" id="A0A0F8Z1U5"/>
<name>A0A0F8Z1U5_9ZZZZ</name>
<gene>
    <name evidence="1" type="ORF">LCGC14_3088030</name>
</gene>
<dbReference type="EMBL" id="LAZR01066165">
    <property type="protein sequence ID" value="KKK54111.1"/>
    <property type="molecule type" value="Genomic_DNA"/>
</dbReference>